<dbReference type="EMBL" id="GL376612">
    <property type="status" value="NOT_ANNOTATED_CDS"/>
    <property type="molecule type" value="Genomic_DNA"/>
</dbReference>
<dbReference type="Proteomes" id="UP000019132">
    <property type="component" value="Unassembled WGS sequence"/>
</dbReference>
<dbReference type="HOGENOM" id="CLU_013808_1_0_1"/>
<organism evidence="3 4">
    <name type="scientific">Globisporangium ultimum (strain ATCC 200006 / CBS 805.95 / DAOM BR144)</name>
    <name type="common">Pythium ultimum</name>
    <dbReference type="NCBI Taxonomy" id="431595"/>
    <lineage>
        <taxon>Eukaryota</taxon>
        <taxon>Sar</taxon>
        <taxon>Stramenopiles</taxon>
        <taxon>Oomycota</taxon>
        <taxon>Peronosporomycetes</taxon>
        <taxon>Pythiales</taxon>
        <taxon>Pythiaceae</taxon>
        <taxon>Globisporangium</taxon>
    </lineage>
</organism>
<dbReference type="OMA" id="NDMKVLA"/>
<evidence type="ECO:0000313" key="4">
    <source>
        <dbReference type="Proteomes" id="UP000019132"/>
    </source>
</evidence>
<dbReference type="InterPro" id="IPR019734">
    <property type="entry name" value="TPR_rpt"/>
</dbReference>
<feature type="compositionally biased region" description="Basic and acidic residues" evidence="2">
    <location>
        <begin position="622"/>
        <end position="632"/>
    </location>
</feature>
<dbReference type="STRING" id="431595.K3X5P8"/>
<dbReference type="PANTHER" id="PTHR14094:SF9">
    <property type="entry name" value="SIGNAL RECOGNITION PARTICLE SUBUNIT SRP72"/>
    <property type="match status" value="1"/>
</dbReference>
<comment type="function">
    <text evidence="1">Component of the signal recognition particle (SRP) complex, a ribonucleoprotein complex that mediates the cotranslational targeting of secretory and membrane proteins to the endoplasmic reticulum (ER).</text>
</comment>
<keyword evidence="1" id="KW-0687">Ribonucleoprotein</keyword>
<evidence type="ECO:0000313" key="3">
    <source>
        <dbReference type="EnsemblProtists" id="PYU1_T012547"/>
    </source>
</evidence>
<proteinExistence type="inferred from homology"/>
<dbReference type="EnsemblProtists" id="PYU1_T012547">
    <property type="protein sequence ID" value="PYU1_T012547"/>
    <property type="gene ID" value="PYU1_G012521"/>
</dbReference>
<dbReference type="GO" id="GO:0008312">
    <property type="term" value="F:7S RNA binding"/>
    <property type="evidence" value="ECO:0007669"/>
    <property type="project" value="TreeGrafter"/>
</dbReference>
<dbReference type="Gene3D" id="1.25.40.10">
    <property type="entry name" value="Tetratricopeptide repeat domain"/>
    <property type="match status" value="3"/>
</dbReference>
<dbReference type="SMART" id="SM00028">
    <property type="entry name" value="TPR"/>
    <property type="match status" value="6"/>
</dbReference>
<dbReference type="PANTHER" id="PTHR14094">
    <property type="entry name" value="SIGNAL RECOGNITION PARTICLE 72"/>
    <property type="match status" value="1"/>
</dbReference>
<dbReference type="GO" id="GO:0043022">
    <property type="term" value="F:ribosome binding"/>
    <property type="evidence" value="ECO:0007669"/>
    <property type="project" value="TreeGrafter"/>
</dbReference>
<accession>K3X5P8</accession>
<dbReference type="VEuPathDB" id="FungiDB:PYU1_G012521"/>
<comment type="similarity">
    <text evidence="1">Belongs to the SRP72 family.</text>
</comment>
<dbReference type="AlphaFoldDB" id="K3X5P8"/>
<dbReference type="InterPro" id="IPR031545">
    <property type="entry name" value="SRP72_TPR-like"/>
</dbReference>
<reference evidence="4" key="2">
    <citation type="submission" date="2010-04" db="EMBL/GenBank/DDBJ databases">
        <authorList>
            <person name="Buell R."/>
            <person name="Hamilton J."/>
            <person name="Hostetler J."/>
        </authorList>
    </citation>
    <scope>NUCLEOTIDE SEQUENCE [LARGE SCALE GENOMIC DNA]</scope>
    <source>
        <strain evidence="4">DAOM:BR144</strain>
    </source>
</reference>
<dbReference type="SUPFAM" id="SSF48452">
    <property type="entry name" value="TPR-like"/>
    <property type="match status" value="2"/>
</dbReference>
<dbReference type="GO" id="GO:0005786">
    <property type="term" value="C:signal recognition particle, endoplasmic reticulum targeting"/>
    <property type="evidence" value="ECO:0007669"/>
    <property type="project" value="UniProtKB-UniRule"/>
</dbReference>
<dbReference type="GO" id="GO:0006614">
    <property type="term" value="P:SRP-dependent cotranslational protein targeting to membrane"/>
    <property type="evidence" value="ECO:0007669"/>
    <property type="project" value="UniProtKB-UniRule"/>
</dbReference>
<dbReference type="Pfam" id="PF17004">
    <property type="entry name" value="SRP_TPR_like"/>
    <property type="match status" value="1"/>
</dbReference>
<dbReference type="PIRSF" id="PIRSF038922">
    <property type="entry name" value="SRP72"/>
    <property type="match status" value="1"/>
</dbReference>
<evidence type="ECO:0000256" key="2">
    <source>
        <dbReference type="SAM" id="MobiDB-lite"/>
    </source>
</evidence>
<reference evidence="3" key="3">
    <citation type="submission" date="2015-02" db="UniProtKB">
        <authorList>
            <consortium name="EnsemblProtists"/>
        </authorList>
    </citation>
    <scope>IDENTIFICATION</scope>
    <source>
        <strain evidence="3">DAOM BR144</strain>
    </source>
</reference>
<feature type="compositionally biased region" description="Low complexity" evidence="2">
    <location>
        <begin position="633"/>
        <end position="642"/>
    </location>
</feature>
<name>K3X5P8_GLOUD</name>
<dbReference type="eggNOG" id="KOG2376">
    <property type="taxonomic scope" value="Eukaryota"/>
</dbReference>
<dbReference type="InterPro" id="IPR011990">
    <property type="entry name" value="TPR-like_helical_dom_sf"/>
</dbReference>
<feature type="region of interest" description="Disordered" evidence="2">
    <location>
        <begin position="527"/>
        <end position="551"/>
    </location>
</feature>
<feature type="compositionally biased region" description="Basic residues" evidence="2">
    <location>
        <begin position="580"/>
        <end position="595"/>
    </location>
</feature>
<evidence type="ECO:0000256" key="1">
    <source>
        <dbReference type="PIRNR" id="PIRNR038922"/>
    </source>
</evidence>
<sequence>MSAADVVAQFVELNGALKRENYAKAVEICNKIRSRYPDDVDAVKIKCVALIRMEKFDKALELAAKYDYLSTEKAYCLYRLKKDEEALALLPSGLQGHSATLLHLAAQLNFRKGNYETCIRIYEHLVSIAQEGEDLMELQTNLLAAYASAGRARDVDEVSIPTDDNYEVAFNKSFISIEAGQWDAAEAHLIEAEKLCRETFAAEGSSEAEIDNEVALIKTQLAFVKQMKGDLDGALSDYRNVLKLKLRNQAVGAVAANNIVTIRNDRDLFESFKRLKNINDELLSDKLTVSQQEAILANRALVLCLMNKTDECREQVAQLKKRFPESKTISDIIVFLALKDQSPAAAIELLQDDASVGGRLGLAHVYLSQGQPAKAAKCINSIEEIAHTPGTVATVVSLYEAAGDAAAAQATLDRAIAFHKARDYSSSHAMKIREGDCSHKIQKKQYQAATEAYLDLLEGENAAALDPELRLRSLASLVVALSFCDAKAAETRSVMLPAVMESDVEPSELERLALKSNRLLTKLVDAGDKKNERKRAAKNPESIARKRAKRREAHLANLRARPDYNATIGLLNPDPERWIPKKQRSHGKRGRRGRNRFVGAQGAGMGTEKDAAKLDAAARAAKKADIPEEKKAVVVSSDSSAVLRKSKKKKRR</sequence>
<keyword evidence="4" id="KW-1185">Reference proteome</keyword>
<feature type="region of interest" description="Disordered" evidence="2">
    <location>
        <begin position="566"/>
        <end position="652"/>
    </location>
</feature>
<keyword evidence="1" id="KW-0963">Cytoplasm</keyword>
<dbReference type="InParanoid" id="K3X5P8"/>
<keyword evidence="1" id="KW-0733">Signal recognition particle</keyword>
<reference evidence="4" key="1">
    <citation type="journal article" date="2010" name="Genome Biol.">
        <title>Genome sequence of the necrotrophic plant pathogen Pythium ultimum reveals original pathogenicity mechanisms and effector repertoire.</title>
        <authorList>
            <person name="Levesque C.A."/>
            <person name="Brouwer H."/>
            <person name="Cano L."/>
            <person name="Hamilton J.P."/>
            <person name="Holt C."/>
            <person name="Huitema E."/>
            <person name="Raffaele S."/>
            <person name="Robideau G.P."/>
            <person name="Thines M."/>
            <person name="Win J."/>
            <person name="Zerillo M.M."/>
            <person name="Beakes G.W."/>
            <person name="Boore J.L."/>
            <person name="Busam D."/>
            <person name="Dumas B."/>
            <person name="Ferriera S."/>
            <person name="Fuerstenberg S.I."/>
            <person name="Gachon C.M."/>
            <person name="Gaulin E."/>
            <person name="Govers F."/>
            <person name="Grenville-Briggs L."/>
            <person name="Horner N."/>
            <person name="Hostetler J."/>
            <person name="Jiang R.H."/>
            <person name="Johnson J."/>
            <person name="Krajaejun T."/>
            <person name="Lin H."/>
            <person name="Meijer H.J."/>
            <person name="Moore B."/>
            <person name="Morris P."/>
            <person name="Phuntmart V."/>
            <person name="Puiu D."/>
            <person name="Shetty J."/>
            <person name="Stajich J.E."/>
            <person name="Tripathy S."/>
            <person name="Wawra S."/>
            <person name="van West P."/>
            <person name="Whitty B.R."/>
            <person name="Coutinho P.M."/>
            <person name="Henrissat B."/>
            <person name="Martin F."/>
            <person name="Thomas P.D."/>
            <person name="Tyler B.M."/>
            <person name="De Vries R.P."/>
            <person name="Kamoun S."/>
            <person name="Yandell M."/>
            <person name="Tisserat N."/>
            <person name="Buell C.R."/>
        </authorList>
    </citation>
    <scope>NUCLEOTIDE SEQUENCE</scope>
    <source>
        <strain evidence="4">DAOM:BR144</strain>
    </source>
</reference>
<dbReference type="InterPro" id="IPR026270">
    <property type="entry name" value="SRP72"/>
</dbReference>
<comment type="subcellular location">
    <subcellularLocation>
        <location evidence="1">Cytoplasm</location>
    </subcellularLocation>
</comment>
<protein>
    <recommendedName>
        <fullName evidence="1">Signal recognition particle subunit SRP72</fullName>
    </recommendedName>
</protein>